<dbReference type="GO" id="GO:0005829">
    <property type="term" value="C:cytosol"/>
    <property type="evidence" value="ECO:0007669"/>
    <property type="project" value="TreeGrafter"/>
</dbReference>
<evidence type="ECO:0000313" key="4">
    <source>
        <dbReference type="Proteomes" id="UP001497623"/>
    </source>
</evidence>
<gene>
    <name evidence="3" type="ORF">MNOR_LOCUS7632</name>
</gene>
<dbReference type="GO" id="GO:0010349">
    <property type="term" value="F:L-galactose dehydrogenase activity"/>
    <property type="evidence" value="ECO:0007669"/>
    <property type="project" value="InterPro"/>
</dbReference>
<proteinExistence type="predicted"/>
<feature type="region of interest" description="Disordered" evidence="1">
    <location>
        <begin position="1"/>
        <end position="23"/>
    </location>
</feature>
<dbReference type="PANTHER" id="PTHR42686:SF1">
    <property type="entry name" value="GH17980P-RELATED"/>
    <property type="match status" value="1"/>
</dbReference>
<name>A0AAV2Q2I9_MEGNR</name>
<accession>A0AAV2Q2I9</accession>
<sequence length="357" mass="39482">MNNPKFSNFHEPPPTPKIPSHSHVSYGLRLSQMGFGGSPAGGVFGDQKEEETAQILSMALKAGINYIDTSPWYGNGRSEEVIGKALKSIPRKAYYIGTKVGRYEPNVEKMFDFSAERIAKSVDLSLQKLGLDYVDIIQVHDLEFAPSLDIIVNETLPALQKVVDQGKARYIGITCYPVSALKEVIERSKVKINCVLSYARNTLLNEDLKQYMDFFQSRGVGVINAASVAMGLLAQSPLLPEWHPAPEAIRAKVQEARNLCTKSGVDLGRLSVHYSLETPGIATHLMGNSSMEILNLNVSSVTTSLTEVEKKTIKEVKEMLSTIEKTHWEGDDVAKYWSQLKVARGEVPQDPSVKPFL</sequence>
<dbReference type="InterPro" id="IPR036812">
    <property type="entry name" value="NAD(P)_OxRdtase_dom_sf"/>
</dbReference>
<feature type="non-terminal residue" evidence="3">
    <location>
        <position position="357"/>
    </location>
</feature>
<keyword evidence="4" id="KW-1185">Reference proteome</keyword>
<dbReference type="CDD" id="cd19163">
    <property type="entry name" value="AKR_galDH"/>
    <property type="match status" value="1"/>
</dbReference>
<protein>
    <recommendedName>
        <fullName evidence="2">NADP-dependent oxidoreductase domain-containing protein</fullName>
    </recommendedName>
</protein>
<reference evidence="3 4" key="1">
    <citation type="submission" date="2024-05" db="EMBL/GenBank/DDBJ databases">
        <authorList>
            <person name="Wallberg A."/>
        </authorList>
    </citation>
    <scope>NUCLEOTIDE SEQUENCE [LARGE SCALE GENOMIC DNA]</scope>
</reference>
<evidence type="ECO:0000256" key="1">
    <source>
        <dbReference type="SAM" id="MobiDB-lite"/>
    </source>
</evidence>
<dbReference type="PRINTS" id="PR00069">
    <property type="entry name" value="ALDKETRDTASE"/>
</dbReference>
<comment type="caution">
    <text evidence="3">The sequence shown here is derived from an EMBL/GenBank/DDBJ whole genome shotgun (WGS) entry which is preliminary data.</text>
</comment>
<evidence type="ECO:0000259" key="2">
    <source>
        <dbReference type="Pfam" id="PF00248"/>
    </source>
</evidence>
<dbReference type="InterPro" id="IPR023210">
    <property type="entry name" value="NADP_OxRdtase_dom"/>
</dbReference>
<dbReference type="SUPFAM" id="SSF51430">
    <property type="entry name" value="NAD(P)-linked oxidoreductase"/>
    <property type="match status" value="1"/>
</dbReference>
<dbReference type="FunFam" id="3.20.20.100:FF:000011">
    <property type="entry name" value="Aldo/keto reductase"/>
    <property type="match status" value="1"/>
</dbReference>
<dbReference type="Gene3D" id="3.20.20.100">
    <property type="entry name" value="NADP-dependent oxidoreductase domain"/>
    <property type="match status" value="1"/>
</dbReference>
<feature type="domain" description="NADP-dependent oxidoreductase" evidence="2">
    <location>
        <begin position="33"/>
        <end position="317"/>
    </location>
</feature>
<organism evidence="3 4">
    <name type="scientific">Meganyctiphanes norvegica</name>
    <name type="common">Northern krill</name>
    <name type="synonym">Thysanopoda norvegica</name>
    <dbReference type="NCBI Taxonomy" id="48144"/>
    <lineage>
        <taxon>Eukaryota</taxon>
        <taxon>Metazoa</taxon>
        <taxon>Ecdysozoa</taxon>
        <taxon>Arthropoda</taxon>
        <taxon>Crustacea</taxon>
        <taxon>Multicrustacea</taxon>
        <taxon>Malacostraca</taxon>
        <taxon>Eumalacostraca</taxon>
        <taxon>Eucarida</taxon>
        <taxon>Euphausiacea</taxon>
        <taxon>Euphausiidae</taxon>
        <taxon>Meganyctiphanes</taxon>
    </lineage>
</organism>
<dbReference type="Pfam" id="PF00248">
    <property type="entry name" value="Aldo_ket_red"/>
    <property type="match status" value="1"/>
</dbReference>
<evidence type="ECO:0000313" key="3">
    <source>
        <dbReference type="EMBL" id="CAL4069099.1"/>
    </source>
</evidence>
<dbReference type="EMBL" id="CAXKWB010003400">
    <property type="protein sequence ID" value="CAL4069099.1"/>
    <property type="molecule type" value="Genomic_DNA"/>
</dbReference>
<dbReference type="InterPro" id="IPR020471">
    <property type="entry name" value="AKR"/>
</dbReference>
<dbReference type="AlphaFoldDB" id="A0AAV2Q2I9"/>
<dbReference type="Proteomes" id="UP001497623">
    <property type="component" value="Unassembled WGS sequence"/>
</dbReference>
<dbReference type="InterPro" id="IPR044479">
    <property type="entry name" value="LGALDH-like"/>
</dbReference>
<dbReference type="PANTHER" id="PTHR42686">
    <property type="entry name" value="GH17980P-RELATED"/>
    <property type="match status" value="1"/>
</dbReference>